<dbReference type="AlphaFoldDB" id="A0A0V0XPI3"/>
<dbReference type="Proteomes" id="UP000054815">
    <property type="component" value="Unassembled WGS sequence"/>
</dbReference>
<organism evidence="1 2">
    <name type="scientific">Trichinella pseudospiralis</name>
    <name type="common">Parasitic roundworm</name>
    <dbReference type="NCBI Taxonomy" id="6337"/>
    <lineage>
        <taxon>Eukaryota</taxon>
        <taxon>Metazoa</taxon>
        <taxon>Ecdysozoa</taxon>
        <taxon>Nematoda</taxon>
        <taxon>Enoplea</taxon>
        <taxon>Dorylaimia</taxon>
        <taxon>Trichinellida</taxon>
        <taxon>Trichinellidae</taxon>
        <taxon>Trichinella</taxon>
    </lineage>
</organism>
<gene>
    <name evidence="1" type="ORF">T4E_7246</name>
</gene>
<protein>
    <submittedName>
        <fullName evidence="1">Uncharacterized protein</fullName>
    </submittedName>
</protein>
<evidence type="ECO:0000313" key="1">
    <source>
        <dbReference type="EMBL" id="KRX89869.1"/>
    </source>
</evidence>
<proteinExistence type="predicted"/>
<comment type="caution">
    <text evidence="1">The sequence shown here is derived from an EMBL/GenBank/DDBJ whole genome shotgun (WGS) entry which is preliminary data.</text>
</comment>
<dbReference type="EMBL" id="JYDU01000183">
    <property type="protein sequence ID" value="KRX89869.1"/>
    <property type="molecule type" value="Genomic_DNA"/>
</dbReference>
<evidence type="ECO:0000313" key="2">
    <source>
        <dbReference type="Proteomes" id="UP000054815"/>
    </source>
</evidence>
<name>A0A0V0XPI3_TRIPS</name>
<reference evidence="1 2" key="1">
    <citation type="submission" date="2015-01" db="EMBL/GenBank/DDBJ databases">
        <title>Evolution of Trichinella species and genotypes.</title>
        <authorList>
            <person name="Korhonen P.K."/>
            <person name="Edoardo P."/>
            <person name="Giuseppe L.R."/>
            <person name="Gasser R.B."/>
        </authorList>
    </citation>
    <scope>NUCLEOTIDE SEQUENCE [LARGE SCALE GENOMIC DNA]</scope>
    <source>
        <strain evidence="1">ISS141</strain>
    </source>
</reference>
<accession>A0A0V0XPI3</accession>
<sequence>MRGREKLALKEMVTTINNKKQTMQANNSGRWCANSTISERIQEMTTVLRSAKYNARKSSLKEREKANSEVNGAWSQLLNAPPASTILSMHVKLKAGDDDLSE</sequence>